<comment type="caution">
    <text evidence="5">The sequence shown here is derived from an EMBL/GenBank/DDBJ whole genome shotgun (WGS) entry which is preliminary data.</text>
</comment>
<gene>
    <name evidence="5" type="ORF">N7449_003841</name>
</gene>
<keyword evidence="6" id="KW-1185">Reference proteome</keyword>
<dbReference type="PANTHER" id="PTHR47706">
    <property type="entry name" value="NMRA-LIKE FAMILY PROTEIN"/>
    <property type="match status" value="1"/>
</dbReference>
<protein>
    <recommendedName>
        <fullName evidence="4">NAD(P)-binding domain-containing protein</fullName>
    </recommendedName>
</protein>
<dbReference type="Pfam" id="PF13460">
    <property type="entry name" value="NAD_binding_10"/>
    <property type="match status" value="1"/>
</dbReference>
<dbReference type="GO" id="GO:0016491">
    <property type="term" value="F:oxidoreductase activity"/>
    <property type="evidence" value="ECO:0007669"/>
    <property type="project" value="UniProtKB-KW"/>
</dbReference>
<dbReference type="Proteomes" id="UP001150942">
    <property type="component" value="Unassembled WGS sequence"/>
</dbReference>
<keyword evidence="2" id="KW-0521">NADP</keyword>
<dbReference type="Gene3D" id="3.40.50.720">
    <property type="entry name" value="NAD(P)-binding Rossmann-like Domain"/>
    <property type="match status" value="1"/>
</dbReference>
<name>A0A9W9T4S0_9EURO</name>
<evidence type="ECO:0000256" key="1">
    <source>
        <dbReference type="ARBA" id="ARBA00005725"/>
    </source>
</evidence>
<comment type="similarity">
    <text evidence="1">Belongs to the NmrA-type oxidoreductase family. Isoflavone reductase subfamily.</text>
</comment>
<evidence type="ECO:0000256" key="3">
    <source>
        <dbReference type="ARBA" id="ARBA00023002"/>
    </source>
</evidence>
<dbReference type="CDD" id="cd05259">
    <property type="entry name" value="PCBER_SDR_a"/>
    <property type="match status" value="1"/>
</dbReference>
<accession>A0A9W9T4S0</accession>
<dbReference type="OrthoDB" id="9974981at2759"/>
<dbReference type="PANTHER" id="PTHR47706:SF1">
    <property type="entry name" value="CIPA-LIKE, PUTATIVE (AFU_ORTHOLOGUE AFUA_1G12460)-RELATED"/>
    <property type="match status" value="1"/>
</dbReference>
<reference evidence="5" key="2">
    <citation type="journal article" date="2023" name="IMA Fungus">
        <title>Comparative genomic study of the Penicillium genus elucidates a diverse pangenome and 15 lateral gene transfer events.</title>
        <authorList>
            <person name="Petersen C."/>
            <person name="Sorensen T."/>
            <person name="Nielsen M.R."/>
            <person name="Sondergaard T.E."/>
            <person name="Sorensen J.L."/>
            <person name="Fitzpatrick D.A."/>
            <person name="Frisvad J.C."/>
            <person name="Nielsen K.L."/>
        </authorList>
    </citation>
    <scope>NUCLEOTIDE SEQUENCE</scope>
    <source>
        <strain evidence="5">IBT 20477</strain>
    </source>
</reference>
<dbReference type="AlphaFoldDB" id="A0A9W9T4S0"/>
<feature type="domain" description="NAD(P)-binding" evidence="4">
    <location>
        <begin position="12"/>
        <end position="146"/>
    </location>
</feature>
<dbReference type="InterPro" id="IPR036291">
    <property type="entry name" value="NAD(P)-bd_dom_sf"/>
</dbReference>
<keyword evidence="3" id="KW-0560">Oxidoreductase</keyword>
<sequence length="303" mass="32978">MSSFQRVALIGKGLLGTAVLEQLSKNGFDVTVLSRDPSSLSGLPSRVSTSAVDYSSIDSLASALQNQDAVVATIGASGILGQKVIIDACIKAGVKRYIPSDWGSITTDPTARHLPTNYPFVQIQDYLKEKTQKDELEYTILSTGGFFDLLLDVPFLLDLSTSSVEYFDEGQHPFSVTTLDGVGKAVVGTLKAPAQTKNRNIFVHQALITQAKMVSIVKKYSSSGRQWQETYVNGEIEFNECLDLATKNPGDFRFVMALLKAMALSGKFNSAYSTVDNDLVGLSMLGDEELENLVVSKLREKKQ</sequence>
<reference evidence="5" key="1">
    <citation type="submission" date="2022-11" db="EMBL/GenBank/DDBJ databases">
        <authorList>
            <person name="Petersen C."/>
        </authorList>
    </citation>
    <scope>NUCLEOTIDE SEQUENCE</scope>
    <source>
        <strain evidence="5">IBT 20477</strain>
    </source>
</reference>
<evidence type="ECO:0000313" key="6">
    <source>
        <dbReference type="Proteomes" id="UP001150942"/>
    </source>
</evidence>
<organism evidence="5 6">
    <name type="scientific">Penicillium cf. viridicatum</name>
    <dbReference type="NCBI Taxonomy" id="2972119"/>
    <lineage>
        <taxon>Eukaryota</taxon>
        <taxon>Fungi</taxon>
        <taxon>Dikarya</taxon>
        <taxon>Ascomycota</taxon>
        <taxon>Pezizomycotina</taxon>
        <taxon>Eurotiomycetes</taxon>
        <taxon>Eurotiomycetidae</taxon>
        <taxon>Eurotiales</taxon>
        <taxon>Aspergillaceae</taxon>
        <taxon>Penicillium</taxon>
    </lineage>
</organism>
<evidence type="ECO:0000313" key="5">
    <source>
        <dbReference type="EMBL" id="KAJ5209462.1"/>
    </source>
</evidence>
<evidence type="ECO:0000256" key="2">
    <source>
        <dbReference type="ARBA" id="ARBA00022857"/>
    </source>
</evidence>
<proteinExistence type="inferred from homology"/>
<dbReference type="InterPro" id="IPR051609">
    <property type="entry name" value="NmrA/Isoflavone_reductase-like"/>
</dbReference>
<dbReference type="EMBL" id="JAPQKQ010000002">
    <property type="protein sequence ID" value="KAJ5209462.1"/>
    <property type="molecule type" value="Genomic_DNA"/>
</dbReference>
<dbReference type="InterPro" id="IPR045312">
    <property type="entry name" value="PCBER-like"/>
</dbReference>
<evidence type="ECO:0000259" key="4">
    <source>
        <dbReference type="Pfam" id="PF13460"/>
    </source>
</evidence>
<dbReference type="Gene3D" id="3.90.25.10">
    <property type="entry name" value="UDP-galactose 4-epimerase, domain 1"/>
    <property type="match status" value="1"/>
</dbReference>
<dbReference type="SUPFAM" id="SSF51735">
    <property type="entry name" value="NAD(P)-binding Rossmann-fold domains"/>
    <property type="match status" value="1"/>
</dbReference>
<dbReference type="InterPro" id="IPR016040">
    <property type="entry name" value="NAD(P)-bd_dom"/>
</dbReference>